<dbReference type="InterPro" id="IPR012938">
    <property type="entry name" value="Glc/Sorbosone_DH"/>
</dbReference>
<feature type="domain" description="F5/8 type C" evidence="3">
    <location>
        <begin position="757"/>
        <end position="895"/>
    </location>
</feature>
<evidence type="ECO:0000256" key="1">
    <source>
        <dbReference type="SAM" id="MobiDB-lite"/>
    </source>
</evidence>
<dbReference type="PANTHER" id="PTHR19328:SF13">
    <property type="entry name" value="HIPL1 PROTEIN"/>
    <property type="match status" value="1"/>
</dbReference>
<evidence type="ECO:0000259" key="3">
    <source>
        <dbReference type="PROSITE" id="PS50022"/>
    </source>
</evidence>
<dbReference type="InterPro" id="IPR035986">
    <property type="entry name" value="PKD_dom_sf"/>
</dbReference>
<evidence type="ECO:0008006" key="7">
    <source>
        <dbReference type="Google" id="ProtNLM"/>
    </source>
</evidence>
<dbReference type="InterPro" id="IPR000601">
    <property type="entry name" value="PKD_dom"/>
</dbReference>
<dbReference type="SUPFAM" id="SSF49785">
    <property type="entry name" value="Galactose-binding domain-like"/>
    <property type="match status" value="1"/>
</dbReference>
<evidence type="ECO:0000256" key="2">
    <source>
        <dbReference type="SAM" id="SignalP"/>
    </source>
</evidence>
<comment type="caution">
    <text evidence="5">The sequence shown here is derived from an EMBL/GenBank/DDBJ whole genome shotgun (WGS) entry which is preliminary data.</text>
</comment>
<dbReference type="PROSITE" id="PS50093">
    <property type="entry name" value="PKD"/>
    <property type="match status" value="1"/>
</dbReference>
<sequence>MAITFRRTLPARRLLPAALALALVGTPVVVPAPANGAAEPRSLPTGFVEEVVFSGLYQPTNVEFASDGRVFVTEKSGILKVFDSFDDPTPTVLADLRASVHNYWDRGLIGLALHPDYPQDPRIYVLYTYDAPIGGTAPTYGTEESIDDDCLTPPGPLSDGCVVSGRLSTLVVDGGAVEEDVLIEDWCMPFPSHSVGNLVFGRDGMLYASGGEGANFAWTDYGQDGFPADDTTPDNPCGDPPLPAGTELVAPDAEGGALRAQDVRTSGDPATLDGAIIRIDPDTAEAPPDNPMADSADANTRRIIAYGLRNPFRFTLRPGTDEVWSGDVGWDEWEEINRVTRDGVPNFGWPCYESARPMPDYAAVGLTLCERLYDGTDEPATEPYYTYNHRAPLVPGEPCSQGSSSIAGLAFYPGGSYPDDYDNALFFTDHNRKCVWVMRAGADGLPDPAGVQVFAFGEFGSTELQIGPGGDLYSVDLMGGRILRYVYREGNHPPVAAFTVDPDSGTAPLAVRLDASASSDPNGDPLTYQWDLDGDGGYDDATGVTASHTYQENGTVTVGLRVDDGRGGTDTAGWPIQVGNTRPTVSIDAPLPTTTWSVGEEVRYAASATDAEDGTLPDSAYQWSLVIQHCPSDCHAHEITRRSGRTGSFNAPDHEYPSHLELRLTVTDSGGLTSSTSLPLHPKTVDITLASSPPGLALSAFFEVVPAPFTRTVIAGSSLAITAISPQEVDGRVYEFESWSDGGAQVHNITAPADPTTYTATFAPEPNLAEDAKARASSHGGRAGDPARAVDGRTDTSWVSDRDTRQWISIDLGRSQAVERFVLRWGERPGTDYRVETSADGRRWSTAAQVEAGDGGTDVVRPDQATSARFVRISITGGEHRHGRYTLGEIEVYGG</sequence>
<dbReference type="Gene3D" id="2.120.10.30">
    <property type="entry name" value="TolB, C-terminal domain"/>
    <property type="match status" value="1"/>
</dbReference>
<dbReference type="InterPro" id="IPR008979">
    <property type="entry name" value="Galactose-bd-like_sf"/>
</dbReference>
<dbReference type="CDD" id="cd00146">
    <property type="entry name" value="PKD"/>
    <property type="match status" value="1"/>
</dbReference>
<dbReference type="SMART" id="SM00089">
    <property type="entry name" value="PKD"/>
    <property type="match status" value="1"/>
</dbReference>
<dbReference type="Pfam" id="PF18911">
    <property type="entry name" value="PKD_4"/>
    <property type="match status" value="1"/>
</dbReference>
<feature type="signal peptide" evidence="2">
    <location>
        <begin position="1"/>
        <end position="22"/>
    </location>
</feature>
<evidence type="ECO:0000259" key="4">
    <source>
        <dbReference type="PROSITE" id="PS50093"/>
    </source>
</evidence>
<dbReference type="PANTHER" id="PTHR19328">
    <property type="entry name" value="HEDGEHOG-INTERACTING PROTEIN"/>
    <property type="match status" value="1"/>
</dbReference>
<feature type="compositionally biased region" description="Basic and acidic residues" evidence="1">
    <location>
        <begin position="788"/>
        <end position="798"/>
    </location>
</feature>
<feature type="domain" description="PKD" evidence="4">
    <location>
        <begin position="494"/>
        <end position="578"/>
    </location>
</feature>
<feature type="region of interest" description="Disordered" evidence="1">
    <location>
        <begin position="771"/>
        <end position="798"/>
    </location>
</feature>
<dbReference type="Pfam" id="PF07995">
    <property type="entry name" value="GSDH"/>
    <property type="match status" value="2"/>
</dbReference>
<organism evidence="5 6">
    <name type="scientific">Plantactinospora mayteni</name>
    <dbReference type="NCBI Taxonomy" id="566021"/>
    <lineage>
        <taxon>Bacteria</taxon>
        <taxon>Bacillati</taxon>
        <taxon>Actinomycetota</taxon>
        <taxon>Actinomycetes</taxon>
        <taxon>Micromonosporales</taxon>
        <taxon>Micromonosporaceae</taxon>
        <taxon>Plantactinospora</taxon>
    </lineage>
</organism>
<dbReference type="Proteomes" id="UP000621500">
    <property type="component" value="Unassembled WGS sequence"/>
</dbReference>
<dbReference type="InterPro" id="IPR022409">
    <property type="entry name" value="PKD/Chitinase_dom"/>
</dbReference>
<dbReference type="Gene3D" id="2.60.40.10">
    <property type="entry name" value="Immunoglobulins"/>
    <property type="match status" value="2"/>
</dbReference>
<dbReference type="Pfam" id="PF00754">
    <property type="entry name" value="F5_F8_type_C"/>
    <property type="match status" value="1"/>
</dbReference>
<dbReference type="EMBL" id="BONX01000023">
    <property type="protein sequence ID" value="GIG97135.1"/>
    <property type="molecule type" value="Genomic_DNA"/>
</dbReference>
<evidence type="ECO:0000313" key="5">
    <source>
        <dbReference type="EMBL" id="GIG97135.1"/>
    </source>
</evidence>
<keyword evidence="2" id="KW-0732">Signal</keyword>
<protein>
    <recommendedName>
        <fullName evidence="7">Sugar dehydrogenase</fullName>
    </recommendedName>
</protein>
<dbReference type="Gene3D" id="2.60.120.260">
    <property type="entry name" value="Galactose-binding domain-like"/>
    <property type="match status" value="1"/>
</dbReference>
<feature type="chain" id="PRO_5045087879" description="Sugar dehydrogenase" evidence="2">
    <location>
        <begin position="23"/>
        <end position="895"/>
    </location>
</feature>
<dbReference type="SUPFAM" id="SSF49299">
    <property type="entry name" value="PKD domain"/>
    <property type="match status" value="1"/>
</dbReference>
<keyword evidence="6" id="KW-1185">Reference proteome</keyword>
<evidence type="ECO:0000313" key="6">
    <source>
        <dbReference type="Proteomes" id="UP000621500"/>
    </source>
</evidence>
<dbReference type="InterPro" id="IPR011041">
    <property type="entry name" value="Quinoprot_gluc/sorb_DH_b-prop"/>
</dbReference>
<dbReference type="InterPro" id="IPR013783">
    <property type="entry name" value="Ig-like_fold"/>
</dbReference>
<dbReference type="InterPro" id="IPR011042">
    <property type="entry name" value="6-blade_b-propeller_TolB-like"/>
</dbReference>
<dbReference type="SUPFAM" id="SSF50952">
    <property type="entry name" value="Soluble quinoprotein glucose dehydrogenase"/>
    <property type="match status" value="1"/>
</dbReference>
<dbReference type="PROSITE" id="PS50022">
    <property type="entry name" value="FA58C_3"/>
    <property type="match status" value="1"/>
</dbReference>
<gene>
    <name evidence="5" type="ORF">Pma05_37080</name>
</gene>
<dbReference type="InterPro" id="IPR000421">
    <property type="entry name" value="FA58C"/>
</dbReference>
<dbReference type="RefSeq" id="WP_203858616.1">
    <property type="nucleotide sequence ID" value="NZ_BAAAZQ010000001.1"/>
</dbReference>
<reference evidence="5 6" key="1">
    <citation type="submission" date="2021-01" db="EMBL/GenBank/DDBJ databases">
        <title>Whole genome shotgun sequence of Plantactinospora mayteni NBRC 109088.</title>
        <authorList>
            <person name="Komaki H."/>
            <person name="Tamura T."/>
        </authorList>
    </citation>
    <scope>NUCLEOTIDE SEQUENCE [LARGE SCALE GENOMIC DNA]</scope>
    <source>
        <strain evidence="5 6">NBRC 109088</strain>
    </source>
</reference>
<name>A0ABQ4ER36_9ACTN</name>
<proteinExistence type="predicted"/>
<accession>A0ABQ4ER36</accession>